<name>A0ACB9L1P0_9MYRT</name>
<accession>A0ACB9L1P0</accession>
<evidence type="ECO:0000313" key="2">
    <source>
        <dbReference type="Proteomes" id="UP001057402"/>
    </source>
</evidence>
<dbReference type="EMBL" id="CM042891">
    <property type="protein sequence ID" value="KAI4303293.1"/>
    <property type="molecule type" value="Genomic_DNA"/>
</dbReference>
<proteinExistence type="predicted"/>
<reference evidence="2" key="1">
    <citation type="journal article" date="2023" name="Front. Plant Sci.">
        <title>Chromosomal-level genome assembly of Melastoma candidum provides insights into trichome evolution.</title>
        <authorList>
            <person name="Zhong Y."/>
            <person name="Wu W."/>
            <person name="Sun C."/>
            <person name="Zou P."/>
            <person name="Liu Y."/>
            <person name="Dai S."/>
            <person name="Zhou R."/>
        </authorList>
    </citation>
    <scope>NUCLEOTIDE SEQUENCE [LARGE SCALE GENOMIC DNA]</scope>
</reference>
<sequence>MDSGVVRRPSFLHEDDGLPSFADIEPGFSGTLHDHGDNSANPRKCHSMRVCSARGGFRTRCPMSPRSGYEEGPLPHFLAACFLCKKQLGNNRDIFMYRGDTAFCSEECRQEQIYMEESKEKDLDLSRKKQQQPTSPSRDYNNNNSKNAFHAGAVAAA</sequence>
<evidence type="ECO:0000313" key="1">
    <source>
        <dbReference type="EMBL" id="KAI4303293.1"/>
    </source>
</evidence>
<gene>
    <name evidence="1" type="ORF">MLD38_038942</name>
</gene>
<keyword evidence="2" id="KW-1185">Reference proteome</keyword>
<dbReference type="Proteomes" id="UP001057402">
    <property type="component" value="Chromosome 12"/>
</dbReference>
<organism evidence="1 2">
    <name type="scientific">Melastoma candidum</name>
    <dbReference type="NCBI Taxonomy" id="119954"/>
    <lineage>
        <taxon>Eukaryota</taxon>
        <taxon>Viridiplantae</taxon>
        <taxon>Streptophyta</taxon>
        <taxon>Embryophyta</taxon>
        <taxon>Tracheophyta</taxon>
        <taxon>Spermatophyta</taxon>
        <taxon>Magnoliopsida</taxon>
        <taxon>eudicotyledons</taxon>
        <taxon>Gunneridae</taxon>
        <taxon>Pentapetalae</taxon>
        <taxon>rosids</taxon>
        <taxon>malvids</taxon>
        <taxon>Myrtales</taxon>
        <taxon>Melastomataceae</taxon>
        <taxon>Melastomatoideae</taxon>
        <taxon>Melastomateae</taxon>
        <taxon>Melastoma</taxon>
    </lineage>
</organism>
<comment type="caution">
    <text evidence="1">The sequence shown here is derived from an EMBL/GenBank/DDBJ whole genome shotgun (WGS) entry which is preliminary data.</text>
</comment>
<protein>
    <submittedName>
        <fullName evidence="1">Uncharacterized protein</fullName>
    </submittedName>
</protein>